<sequence length="435" mass="48842">MSRTEWCLKYKVEKKCSTTKARAAVFETSRGKVHTPVFMPVGTQGTMKGITVDQMKNMDIEIILANTYHLAHQPGTEILDKFNGVHNFMGWDRNILTDSGGFQMVSLIHLTTLTEEGVEFAYPHDQTRKLMMTPEESMRIQKSIDSDIVMQLDDVVSAGIGRGPRIEEAAERSVKNPVYRWLDRCLESPLGVNQNIFPIIQGGLDPEPRIKCSEEMTRRKAPGFAIGGLSGGETKDEFWRVIDNSAPLLPVDKPKYCMGVGYALDLIVLVSLGVDMFDCVYPTRTARFGHALLIDGKELDIKRGEFAPIEPGCPCECCKNYTRAGLHILFRSRQSVASSILSIHNLMHQKRLMTQMREAIIADNFPSWVFAYCEKNFSDGSLPQWASNALCKVGVDVSKFVGKVMKNKEERSSRHDMKSYKSIPKESESKDAVKS</sequence>
<accession>E4WUN9</accession>
<proteinExistence type="predicted"/>
<dbReference type="EC" id="2.4.2.64" evidence="6"/>
<dbReference type="SUPFAM" id="SSF51713">
    <property type="entry name" value="tRNA-guanine transglycosylase"/>
    <property type="match status" value="1"/>
</dbReference>
<dbReference type="NCBIfam" id="TIGR00430">
    <property type="entry name" value="Q_tRNA_tgt"/>
    <property type="match status" value="1"/>
</dbReference>
<dbReference type="FunCoup" id="E4WUN9">
    <property type="interactions" value="158"/>
</dbReference>
<feature type="domain" description="tRNA-guanine(15) transglycosylase-like" evidence="8">
    <location>
        <begin position="19"/>
        <end position="376"/>
    </location>
</feature>
<dbReference type="OrthoDB" id="10249838at2759"/>
<evidence type="ECO:0000256" key="3">
    <source>
        <dbReference type="ARBA" id="ARBA00022694"/>
    </source>
</evidence>
<dbReference type="GO" id="GO:0008479">
    <property type="term" value="F:tRNA-guanosine(34) queuine transglycosylase activity"/>
    <property type="evidence" value="ECO:0007669"/>
    <property type="project" value="UniProtKB-EC"/>
</dbReference>
<keyword evidence="2" id="KW-0808">Transferase</keyword>
<dbReference type="PANTHER" id="PTHR43530">
    <property type="entry name" value="QUEUINE TRNA-RIBOSYLTRANSFERASE CATALYTIC SUBUNIT 1"/>
    <property type="match status" value="1"/>
</dbReference>
<evidence type="ECO:0000259" key="8">
    <source>
        <dbReference type="Pfam" id="PF01702"/>
    </source>
</evidence>
<dbReference type="InterPro" id="IPR002616">
    <property type="entry name" value="tRNA_ribo_trans-like"/>
</dbReference>
<feature type="region of interest" description="Disordered" evidence="7">
    <location>
        <begin position="408"/>
        <end position="435"/>
    </location>
</feature>
<evidence type="ECO:0000256" key="2">
    <source>
        <dbReference type="ARBA" id="ARBA00022679"/>
    </source>
</evidence>
<name>E4WUN9_OIKDI</name>
<dbReference type="GO" id="GO:0006400">
    <property type="term" value="P:tRNA modification"/>
    <property type="evidence" value="ECO:0007669"/>
    <property type="project" value="InterPro"/>
</dbReference>
<dbReference type="Pfam" id="PF01702">
    <property type="entry name" value="TGT"/>
    <property type="match status" value="1"/>
</dbReference>
<organism evidence="9 10">
    <name type="scientific">Oikopleura dioica</name>
    <name type="common">Tunicate</name>
    <dbReference type="NCBI Taxonomy" id="34765"/>
    <lineage>
        <taxon>Eukaryota</taxon>
        <taxon>Metazoa</taxon>
        <taxon>Chordata</taxon>
        <taxon>Tunicata</taxon>
        <taxon>Appendicularia</taxon>
        <taxon>Copelata</taxon>
        <taxon>Oikopleuridae</taxon>
        <taxon>Oikopleura</taxon>
    </lineage>
</organism>
<keyword evidence="3" id="KW-0819">tRNA processing</keyword>
<evidence type="ECO:0000256" key="6">
    <source>
        <dbReference type="ARBA" id="ARBA00024223"/>
    </source>
</evidence>
<keyword evidence="10" id="KW-1185">Reference proteome</keyword>
<gene>
    <name evidence="9" type="ORF">GSOID_T00009342001</name>
</gene>
<dbReference type="GO" id="GO:0046872">
    <property type="term" value="F:metal ion binding"/>
    <property type="evidence" value="ECO:0007669"/>
    <property type="project" value="UniProtKB-KW"/>
</dbReference>
<keyword evidence="1" id="KW-0328">Glycosyltransferase</keyword>
<evidence type="ECO:0000256" key="5">
    <source>
        <dbReference type="ARBA" id="ARBA00022833"/>
    </source>
</evidence>
<evidence type="ECO:0000256" key="1">
    <source>
        <dbReference type="ARBA" id="ARBA00022676"/>
    </source>
</evidence>
<evidence type="ECO:0000256" key="4">
    <source>
        <dbReference type="ARBA" id="ARBA00022723"/>
    </source>
</evidence>
<evidence type="ECO:0000256" key="7">
    <source>
        <dbReference type="SAM" id="MobiDB-lite"/>
    </source>
</evidence>
<dbReference type="InterPro" id="IPR004803">
    <property type="entry name" value="TGT"/>
</dbReference>
<protein>
    <recommendedName>
        <fullName evidence="6">tRNA-guanosine(34) queuine transglycosylase</fullName>
        <ecNumber evidence="6">2.4.2.64</ecNumber>
    </recommendedName>
</protein>
<reference evidence="9 10" key="1">
    <citation type="journal article" date="2010" name="Science">
        <title>Plasticity of animal genome architecture unmasked by rapid evolution of a pelagic tunicate.</title>
        <authorList>
            <person name="Denoeud F."/>
            <person name="Henriet S."/>
            <person name="Mungpakdee S."/>
            <person name="Aury J.M."/>
            <person name="Da Silva C."/>
            <person name="Brinkmann H."/>
            <person name="Mikhaleva J."/>
            <person name="Olsen L.C."/>
            <person name="Jubin C."/>
            <person name="Canestro C."/>
            <person name="Bouquet J.M."/>
            <person name="Danks G."/>
            <person name="Poulain J."/>
            <person name="Campsteijn C."/>
            <person name="Adamski M."/>
            <person name="Cross I."/>
            <person name="Yadetie F."/>
            <person name="Muffato M."/>
            <person name="Louis A."/>
            <person name="Butcher S."/>
            <person name="Tsagkogeorga G."/>
            <person name="Konrad A."/>
            <person name="Singh S."/>
            <person name="Jensen M.F."/>
            <person name="Cong E.H."/>
            <person name="Eikeseth-Otteraa H."/>
            <person name="Noel B."/>
            <person name="Anthouard V."/>
            <person name="Porcel B.M."/>
            <person name="Kachouri-Lafond R."/>
            <person name="Nishino A."/>
            <person name="Ugolini M."/>
            <person name="Chourrout P."/>
            <person name="Nishida H."/>
            <person name="Aasland R."/>
            <person name="Huzurbazar S."/>
            <person name="Westhof E."/>
            <person name="Delsuc F."/>
            <person name="Lehrach H."/>
            <person name="Reinhardt R."/>
            <person name="Weissenbach J."/>
            <person name="Roy S.W."/>
            <person name="Artiguenave F."/>
            <person name="Postlethwait J.H."/>
            <person name="Manak J.R."/>
            <person name="Thompson E.M."/>
            <person name="Jaillon O."/>
            <person name="Du Pasquier L."/>
            <person name="Boudinot P."/>
            <person name="Liberles D.A."/>
            <person name="Volff J.N."/>
            <person name="Philippe H."/>
            <person name="Lenhard B."/>
            <person name="Roest Crollius H."/>
            <person name="Wincker P."/>
            <person name="Chourrout D."/>
        </authorList>
    </citation>
    <scope>NUCLEOTIDE SEQUENCE [LARGE SCALE GENOMIC DNA]</scope>
</reference>
<dbReference type="EMBL" id="FN653017">
    <property type="protein sequence ID" value="CBY21570.1"/>
    <property type="molecule type" value="Genomic_DNA"/>
</dbReference>
<dbReference type="PANTHER" id="PTHR43530:SF1">
    <property type="entry name" value="QUEUINE TRNA-RIBOSYLTRANSFERASE CATALYTIC SUBUNIT 1"/>
    <property type="match status" value="1"/>
</dbReference>
<evidence type="ECO:0000313" key="9">
    <source>
        <dbReference type="EMBL" id="CBY21570.1"/>
    </source>
</evidence>
<dbReference type="AlphaFoldDB" id="E4WUN9"/>
<dbReference type="InParanoid" id="E4WUN9"/>
<dbReference type="NCBIfam" id="TIGR00449">
    <property type="entry name" value="tgt_general"/>
    <property type="match status" value="1"/>
</dbReference>
<keyword evidence="5" id="KW-0862">Zinc</keyword>
<evidence type="ECO:0000313" key="10">
    <source>
        <dbReference type="Proteomes" id="UP000001307"/>
    </source>
</evidence>
<dbReference type="InterPro" id="IPR036511">
    <property type="entry name" value="TGT-like_sf"/>
</dbReference>
<dbReference type="Gene3D" id="3.20.20.105">
    <property type="entry name" value="Queuine tRNA-ribosyltransferase-like"/>
    <property type="match status" value="1"/>
</dbReference>
<keyword evidence="4" id="KW-0479">Metal-binding</keyword>
<dbReference type="Proteomes" id="UP000001307">
    <property type="component" value="Unassembled WGS sequence"/>
</dbReference>
<dbReference type="GO" id="GO:0005829">
    <property type="term" value="C:cytosol"/>
    <property type="evidence" value="ECO:0007669"/>
    <property type="project" value="TreeGrafter"/>
</dbReference>